<reference evidence="2 3" key="1">
    <citation type="submission" date="2015-01" db="EMBL/GenBank/DDBJ databases">
        <title>Draft genome of the acidophilic iron oxidizer Acidithrix ferrooxidans strain Py-F3.</title>
        <authorList>
            <person name="Poehlein A."/>
            <person name="Eisen S."/>
            <person name="Schloemann M."/>
            <person name="Johnson B.D."/>
            <person name="Daniel R."/>
            <person name="Muehling M."/>
        </authorList>
    </citation>
    <scope>NUCLEOTIDE SEQUENCE [LARGE SCALE GENOMIC DNA]</scope>
    <source>
        <strain evidence="2 3">Py-F3</strain>
    </source>
</reference>
<dbReference type="Gene3D" id="3.40.710.10">
    <property type="entry name" value="DD-peptidase/beta-lactamase superfamily"/>
    <property type="match status" value="1"/>
</dbReference>
<dbReference type="OrthoDB" id="3422781at2"/>
<dbReference type="InterPro" id="IPR012338">
    <property type="entry name" value="Beta-lactam/transpept-like"/>
</dbReference>
<evidence type="ECO:0000259" key="1">
    <source>
        <dbReference type="Pfam" id="PF00144"/>
    </source>
</evidence>
<sequence>MNQKSDDREFVDEGFGEVADVFRRHFDENLEVGAAVVAYIGDIKVVDISRGYRDLGRTKPFTSQTPVIVFSSTKGITAIAIHVAISQGLIGYDTPISQVWPNFGDSGKASITLYDTLTHRSGVAIVDDELLSIQDVTNWDKVIAAIERQRPIWEPGSRHGYHMRTFGWIHGELLRRLYSTSVASAISETVTSPLGVSVALEWNDSLEGEIADVVTDPVAADVDQLIEMERSAGLAEVSISAFHGPGRLFAYDQRWNSLAYRSLAMPSSSAMTSALSLAQIYKGGVFGHNGVRLLSDEIVREAIIPRSRGIDEVLGVETAFGMGFALAPMLGESLPASAFGHPGAGGSLGFGDLDARIGFGYAMNRMANALIDDSRSNALAAALYRVLG</sequence>
<keyword evidence="3" id="KW-1185">Reference proteome</keyword>
<protein>
    <submittedName>
        <fullName evidence="2">Beta-lactamase</fullName>
        <ecNumber evidence="2">3.5.2.6</ecNumber>
    </submittedName>
</protein>
<dbReference type="AlphaFoldDB" id="A0A0D8HEN8"/>
<feature type="domain" description="Beta-lactamase-related" evidence="1">
    <location>
        <begin position="22"/>
        <end position="375"/>
    </location>
</feature>
<dbReference type="PANTHER" id="PTHR43319:SF3">
    <property type="entry name" value="BETA-LACTAMASE-RELATED DOMAIN-CONTAINING PROTEIN"/>
    <property type="match status" value="1"/>
</dbReference>
<proteinExistence type="predicted"/>
<dbReference type="InterPro" id="IPR052907">
    <property type="entry name" value="Beta-lactamase/esterase"/>
</dbReference>
<dbReference type="RefSeq" id="WP_052606529.1">
    <property type="nucleotide sequence ID" value="NZ_JXYS01000089.1"/>
</dbReference>
<dbReference type="InterPro" id="IPR001466">
    <property type="entry name" value="Beta-lactam-related"/>
</dbReference>
<dbReference type="EC" id="3.5.2.6" evidence="2"/>
<comment type="caution">
    <text evidence="2">The sequence shown here is derived from an EMBL/GenBank/DDBJ whole genome shotgun (WGS) entry which is preliminary data.</text>
</comment>
<accession>A0A0D8HEN8</accession>
<dbReference type="PANTHER" id="PTHR43319">
    <property type="entry name" value="BETA-LACTAMASE-RELATED"/>
    <property type="match status" value="1"/>
</dbReference>
<evidence type="ECO:0000313" key="2">
    <source>
        <dbReference type="EMBL" id="KJF16282.1"/>
    </source>
</evidence>
<dbReference type="EMBL" id="JXYS01000089">
    <property type="protein sequence ID" value="KJF16282.1"/>
    <property type="molecule type" value="Genomic_DNA"/>
</dbReference>
<dbReference type="Pfam" id="PF00144">
    <property type="entry name" value="Beta-lactamase"/>
    <property type="match status" value="1"/>
</dbReference>
<evidence type="ECO:0000313" key="3">
    <source>
        <dbReference type="Proteomes" id="UP000032360"/>
    </source>
</evidence>
<gene>
    <name evidence="2" type="primary">ampC</name>
    <name evidence="2" type="ORF">AXFE_28450</name>
</gene>
<dbReference type="Proteomes" id="UP000032360">
    <property type="component" value="Unassembled WGS sequence"/>
</dbReference>
<name>A0A0D8HEN8_9ACTN</name>
<dbReference type="SUPFAM" id="SSF56601">
    <property type="entry name" value="beta-lactamase/transpeptidase-like"/>
    <property type="match status" value="1"/>
</dbReference>
<dbReference type="GO" id="GO:0008800">
    <property type="term" value="F:beta-lactamase activity"/>
    <property type="evidence" value="ECO:0007669"/>
    <property type="project" value="UniProtKB-EC"/>
</dbReference>
<dbReference type="STRING" id="1280514.AXFE_28450"/>
<organism evidence="2 3">
    <name type="scientific">Acidithrix ferrooxidans</name>
    <dbReference type="NCBI Taxonomy" id="1280514"/>
    <lineage>
        <taxon>Bacteria</taxon>
        <taxon>Bacillati</taxon>
        <taxon>Actinomycetota</taxon>
        <taxon>Acidimicrobiia</taxon>
        <taxon>Acidimicrobiales</taxon>
        <taxon>Acidimicrobiaceae</taxon>
        <taxon>Acidithrix</taxon>
    </lineage>
</organism>
<keyword evidence="2" id="KW-0378">Hydrolase</keyword>